<proteinExistence type="predicted"/>
<reference evidence="2 3" key="1">
    <citation type="journal article" date="2020" name="Genomics">
        <title>Complete, high-quality genomes from long-read metagenomic sequencing of two wolf lichen thalli reveals enigmatic genome architecture.</title>
        <authorList>
            <person name="McKenzie S.K."/>
            <person name="Walston R.F."/>
            <person name="Allen J.L."/>
        </authorList>
    </citation>
    <scope>NUCLEOTIDE SEQUENCE [LARGE SCALE GENOMIC DNA]</scope>
    <source>
        <strain evidence="2">WasteWater2</strain>
    </source>
</reference>
<comment type="caution">
    <text evidence="2">The sequence shown here is derived from an EMBL/GenBank/DDBJ whole genome shotgun (WGS) entry which is preliminary data.</text>
</comment>
<evidence type="ECO:0000256" key="1">
    <source>
        <dbReference type="SAM" id="MobiDB-lite"/>
    </source>
</evidence>
<gene>
    <name evidence="2" type="ORF">HO173_003044</name>
</gene>
<protein>
    <recommendedName>
        <fullName evidence="4">S-adenosyl-L-methionine-dependent methyltransferase</fullName>
    </recommendedName>
</protein>
<dbReference type="OrthoDB" id="2013972at2759"/>
<feature type="compositionally biased region" description="Pro residues" evidence="1">
    <location>
        <begin position="1"/>
        <end position="26"/>
    </location>
</feature>
<accession>A0A8H6G112</accession>
<dbReference type="AlphaFoldDB" id="A0A8H6G112"/>
<evidence type="ECO:0008006" key="4">
    <source>
        <dbReference type="Google" id="ProtNLM"/>
    </source>
</evidence>
<name>A0A8H6G112_9LECA</name>
<dbReference type="PANTHER" id="PTHR43036">
    <property type="entry name" value="OSJNBB0011N17.9 PROTEIN"/>
    <property type="match status" value="1"/>
</dbReference>
<organism evidence="2 3">
    <name type="scientific">Letharia columbiana</name>
    <dbReference type="NCBI Taxonomy" id="112416"/>
    <lineage>
        <taxon>Eukaryota</taxon>
        <taxon>Fungi</taxon>
        <taxon>Dikarya</taxon>
        <taxon>Ascomycota</taxon>
        <taxon>Pezizomycotina</taxon>
        <taxon>Lecanoromycetes</taxon>
        <taxon>OSLEUM clade</taxon>
        <taxon>Lecanoromycetidae</taxon>
        <taxon>Lecanorales</taxon>
        <taxon>Lecanorineae</taxon>
        <taxon>Parmeliaceae</taxon>
        <taxon>Letharia</taxon>
    </lineage>
</organism>
<evidence type="ECO:0000313" key="3">
    <source>
        <dbReference type="Proteomes" id="UP000578531"/>
    </source>
</evidence>
<keyword evidence="3" id="KW-1185">Reference proteome</keyword>
<sequence length="273" mass="29256">MSTSKPPPPFPTTPPPPPTPSTPFPYPATDFLRADESSDTDFYSSPRYVTHIDDHAIGLLQKYYAGTLPRSGRILDLCSSWVSHFPPEMEAGAAKGKGEEDGGVEVVGIGLNAQELAANPLLRETILQDLNADPRIPAAVGPLRATVCVVSVDYLTKPLAVLASVRERTVEGGSVHLVVSNRCFPTKAIGRWLRIGEEERLKMVGDYLWWSGWGEVEIVEVCDGRMREGEGGGGGGGGLARLMGMFGGVDPLWVVRAVKVAQDGDTGGEKSEL</sequence>
<feature type="region of interest" description="Disordered" evidence="1">
    <location>
        <begin position="1"/>
        <end position="31"/>
    </location>
</feature>
<dbReference type="PANTHER" id="PTHR43036:SF2">
    <property type="entry name" value="OS04G0481300 PROTEIN"/>
    <property type="match status" value="1"/>
</dbReference>
<evidence type="ECO:0000313" key="2">
    <source>
        <dbReference type="EMBL" id="KAF6238539.1"/>
    </source>
</evidence>
<dbReference type="Proteomes" id="UP000578531">
    <property type="component" value="Unassembled WGS sequence"/>
</dbReference>
<dbReference type="RefSeq" id="XP_037167838.1">
    <property type="nucleotide sequence ID" value="XM_037304973.1"/>
</dbReference>
<dbReference type="GeneID" id="59284713"/>
<dbReference type="EMBL" id="JACCJC010000008">
    <property type="protein sequence ID" value="KAF6238539.1"/>
    <property type="molecule type" value="Genomic_DNA"/>
</dbReference>